<dbReference type="Proteomes" id="UP000276133">
    <property type="component" value="Unassembled WGS sequence"/>
</dbReference>
<proteinExistence type="predicted"/>
<gene>
    <name evidence="1" type="ORF">BpHYR1_011961</name>
</gene>
<organism evidence="1 2">
    <name type="scientific">Brachionus plicatilis</name>
    <name type="common">Marine rotifer</name>
    <name type="synonym">Brachionus muelleri</name>
    <dbReference type="NCBI Taxonomy" id="10195"/>
    <lineage>
        <taxon>Eukaryota</taxon>
        <taxon>Metazoa</taxon>
        <taxon>Spiralia</taxon>
        <taxon>Gnathifera</taxon>
        <taxon>Rotifera</taxon>
        <taxon>Eurotatoria</taxon>
        <taxon>Monogononta</taxon>
        <taxon>Pseudotrocha</taxon>
        <taxon>Ploima</taxon>
        <taxon>Brachionidae</taxon>
        <taxon>Brachionus</taxon>
    </lineage>
</organism>
<accession>A0A3M7PTB0</accession>
<sequence length="180" mass="21387">MCYFLFYSVRQKWRMVGLLKSTCQIGTVLYSIVKKANDPQNDEELTLIFEFQKNFTITKCNVLSQNLDSLCLIEITNEWTESYFDLPATWFDKAIAKQEPRSLNKPKEIVSFNVNITVQFKTYLYIYFPWLFLNPSSTFPFPTFPLGRVEEELRKRRITNCVQKKKTINGCYDEFFIILF</sequence>
<dbReference type="AlphaFoldDB" id="A0A3M7PTB0"/>
<protein>
    <submittedName>
        <fullName evidence="1">Uncharacterized protein</fullName>
    </submittedName>
</protein>
<name>A0A3M7PTB0_BRAPC</name>
<evidence type="ECO:0000313" key="1">
    <source>
        <dbReference type="EMBL" id="RNA02392.1"/>
    </source>
</evidence>
<reference evidence="1 2" key="1">
    <citation type="journal article" date="2018" name="Sci. Rep.">
        <title>Genomic signatures of local adaptation to the degree of environmental predictability in rotifers.</title>
        <authorList>
            <person name="Franch-Gras L."/>
            <person name="Hahn C."/>
            <person name="Garcia-Roger E.M."/>
            <person name="Carmona M.J."/>
            <person name="Serra M."/>
            <person name="Gomez A."/>
        </authorList>
    </citation>
    <scope>NUCLEOTIDE SEQUENCE [LARGE SCALE GENOMIC DNA]</scope>
    <source>
        <strain evidence="1">HYR1</strain>
    </source>
</reference>
<keyword evidence="2" id="KW-1185">Reference proteome</keyword>
<comment type="caution">
    <text evidence="1">The sequence shown here is derived from an EMBL/GenBank/DDBJ whole genome shotgun (WGS) entry which is preliminary data.</text>
</comment>
<evidence type="ECO:0000313" key="2">
    <source>
        <dbReference type="Proteomes" id="UP000276133"/>
    </source>
</evidence>
<dbReference type="EMBL" id="REGN01008910">
    <property type="protein sequence ID" value="RNA02392.1"/>
    <property type="molecule type" value="Genomic_DNA"/>
</dbReference>